<dbReference type="Proteomes" id="UP000244201">
    <property type="component" value="Chromosome"/>
</dbReference>
<evidence type="ECO:0000313" key="1">
    <source>
        <dbReference type="EMBL" id="AVZ71031.1"/>
    </source>
</evidence>
<gene>
    <name evidence="1" type="ORF">SLUN_00940</name>
</gene>
<accession>A0A2R4SVY3</accession>
<dbReference type="EMBL" id="CP026304">
    <property type="protein sequence ID" value="AVZ71031.1"/>
    <property type="molecule type" value="Genomic_DNA"/>
</dbReference>
<organism evidence="1 2">
    <name type="scientific">Streptomyces lunaelactis</name>
    <dbReference type="NCBI Taxonomy" id="1535768"/>
    <lineage>
        <taxon>Bacteria</taxon>
        <taxon>Bacillati</taxon>
        <taxon>Actinomycetota</taxon>
        <taxon>Actinomycetes</taxon>
        <taxon>Kitasatosporales</taxon>
        <taxon>Streptomycetaceae</taxon>
        <taxon>Streptomyces</taxon>
    </lineage>
</organism>
<sequence length="72" mass="7898">MMASLDQRWAFSGLDGQTMTVIEATYRVKCTGVGVGIGREGIRFSASSQNPFVRSYLGWEPSPELALISLTR</sequence>
<dbReference type="KEGG" id="slk:SLUN_00940"/>
<evidence type="ECO:0000313" key="2">
    <source>
        <dbReference type="Proteomes" id="UP000244201"/>
    </source>
</evidence>
<name>A0A2R4SVY3_9ACTN</name>
<protein>
    <submittedName>
        <fullName evidence="1">Uncharacterized protein</fullName>
    </submittedName>
</protein>
<proteinExistence type="predicted"/>
<reference evidence="1 2" key="1">
    <citation type="submission" date="2018-01" db="EMBL/GenBank/DDBJ databases">
        <title>Complete genome sequence of Streptomyces lunaelactis MM109T, a Ferroverdin A producer isolated from cave moonmilk deposits.</title>
        <authorList>
            <person name="Naome A."/>
            <person name="Martinet L."/>
            <person name="Maciejewska M."/>
            <person name="Anderssen S."/>
            <person name="Adam D."/>
            <person name="Tenconi E."/>
            <person name="Deflandre B."/>
            <person name="Arguelles-Arias A."/>
            <person name="Calusinska M."/>
            <person name="Copieters W."/>
            <person name="Karim L."/>
            <person name="Hanikenne M."/>
            <person name="Baurain D."/>
            <person name="van Wezel G."/>
            <person name="Smargiasso N."/>
            <person name="de Pauw E."/>
            <person name="Delfosse P."/>
            <person name="Rigali S."/>
        </authorList>
    </citation>
    <scope>NUCLEOTIDE SEQUENCE [LARGE SCALE GENOMIC DNA]</scope>
    <source>
        <strain evidence="1 2">MM109</strain>
    </source>
</reference>
<keyword evidence="2" id="KW-1185">Reference proteome</keyword>
<dbReference type="AlphaFoldDB" id="A0A2R4SVY3"/>